<keyword evidence="12" id="KW-0843">Virulence</keyword>
<dbReference type="InterPro" id="IPR032675">
    <property type="entry name" value="LRR_dom_sf"/>
</dbReference>
<dbReference type="PROSITE" id="PS52053">
    <property type="entry name" value="NEL"/>
    <property type="match status" value="1"/>
</dbReference>
<evidence type="ECO:0000256" key="14">
    <source>
        <dbReference type="PROSITE-ProRule" id="PRU01398"/>
    </source>
</evidence>
<dbReference type="GO" id="GO:0005576">
    <property type="term" value="C:extracellular region"/>
    <property type="evidence" value="ECO:0007669"/>
    <property type="project" value="UniProtKB-SubCell"/>
</dbReference>
<dbReference type="Proteomes" id="UP000814172">
    <property type="component" value="Unassembled WGS sequence"/>
</dbReference>
<proteinExistence type="inferred from homology"/>
<dbReference type="GO" id="GO:0030430">
    <property type="term" value="C:host cell cytoplasm"/>
    <property type="evidence" value="ECO:0007669"/>
    <property type="project" value="UniProtKB-SubCell"/>
</dbReference>
<keyword evidence="8 14" id="KW-0808">Transferase</keyword>
<evidence type="ECO:0000256" key="1">
    <source>
        <dbReference type="ARBA" id="ARBA00000900"/>
    </source>
</evidence>
<dbReference type="PANTHER" id="PTHR47114">
    <property type="match status" value="1"/>
</dbReference>
<evidence type="ECO:0000259" key="16">
    <source>
        <dbReference type="PROSITE" id="PS52053"/>
    </source>
</evidence>
<evidence type="ECO:0000256" key="12">
    <source>
        <dbReference type="ARBA" id="ARBA00023026"/>
    </source>
</evidence>
<evidence type="ECO:0000256" key="11">
    <source>
        <dbReference type="ARBA" id="ARBA00022843"/>
    </source>
</evidence>
<evidence type="ECO:0000256" key="3">
    <source>
        <dbReference type="ARBA" id="ARBA00004613"/>
    </source>
</evidence>
<evidence type="ECO:0000256" key="15">
    <source>
        <dbReference type="SAM" id="Coils"/>
    </source>
</evidence>
<dbReference type="InterPro" id="IPR003591">
    <property type="entry name" value="Leu-rich_rpt_typical-subtyp"/>
</dbReference>
<evidence type="ECO:0000256" key="8">
    <source>
        <dbReference type="ARBA" id="ARBA00022679"/>
    </source>
</evidence>
<evidence type="ECO:0000256" key="4">
    <source>
        <dbReference type="ARBA" id="ARBA00009868"/>
    </source>
</evidence>
<dbReference type="SMART" id="SM00369">
    <property type="entry name" value="LRR_TYP"/>
    <property type="match status" value="3"/>
</dbReference>
<feature type="domain" description="NEL" evidence="16">
    <location>
        <begin position="1321"/>
        <end position="1612"/>
    </location>
</feature>
<dbReference type="SUPFAM" id="SSF52058">
    <property type="entry name" value="L domain-like"/>
    <property type="match status" value="1"/>
</dbReference>
<keyword evidence="7" id="KW-0433">Leucine-rich repeat</keyword>
<feature type="active site" description="Glycyl thioester intermediate" evidence="14">
    <location>
        <position position="1408"/>
    </location>
</feature>
<comment type="caution">
    <text evidence="17">The sequence shown here is derived from an EMBL/GenBank/DDBJ whole genome shotgun (WGS) entry which is preliminary data.</text>
</comment>
<sequence>MTQTPEQKQAPRVVAPEERLRALLDITGHLDKAQTLIETLPTWLEAATPGALEALEKAHAESEAPRQRARRLLNRVKPLDTFCAEQLTAFLATKALNTLDIHHDTLEVPTRNLSGVGPDLGGLLIETVNLQKHSLLQAAMQNFAAASAAPGGLPQAAVVRVGAKRLASPTLTAAQFVQYCRELDLGAAYQAHIREIFNLPAPEEGPVDPTRGYNPALAAIGQSRCMDMQVDLHIAYARRDLDEATYRLLQQLICADFPASEVTSMLLDGKPLAWHGVSINEVCIWSVLIFSHHTYDAFASGPFLVYMPNEPVRPWYRYASLEDFKLYLTLKLQVKSYRLFFNGYLDEAQRFDFFQRFDRTRTLYAVEPLPVIGNLSAFFFSAYVTKLQLDAQVLAVPKAQVDEEARQQRLQDYMDVGLTVLNVAGLVVPLLGQLMMGVAVGQLLGEVFEGVEDWRHNDRQEALKHLVNVAENLATMALFAAGASVVGRLRQTQANAQRFFDGMEAVKLGDRSSRLWRGRPMPYRQALDITGTVASPRGIYQILGQSYVKVEGSLYAIAFDERTGYWRALHPLRESAYRPFLTHNRQGGWQFTFERLHEWRDPEYLLKRLDPSLADLPDGHLKDIASITDMTTPRLQQLALESLPLPERFRECAMRFNLNQKVRDLLWQLEHQPSPDPSTAHTQLLALPMVEGWPQGRFFEVLDQEGVLLERYPDTAPFDYEDLSIHITEQQLSEGKVISTTLAALDADESQQLLGGVYSAQAAPAVLRRRLAAALRPNHRRVYEKLYEDYDRLDLGDHGLLKQHYPQLPTRLAWEVMTGIPTEQRWALRRTGRIPLLVAQRARETLETLYEDQAVLGLHLPELADEATWRLALGLFDGLPGWPEDVFLQLRQASATGRVLGQAGNQAAVFTRTLIHSAKGFETLDSQGVVAGKAFGGPQGFYQAVLESLAPAQRARLQLEGSSADVQLRNKVIFKARDERGQLSRYLWPERAALPEQPVACVQAMRKEQVKHPLELVRKVRKLYPLFDEARIATFLQGLGPDHLARAKAVRALEQQYEALRRALKLWCSETASLEKLPNPVADYRWSRLQSAQTIKRCWQSAMLLADAYGEKVPSLSLDGMAVGPLPTLPASIRFDAIEQLSLKRMGLNDDVAYFLKHFKGLRSLELTGNELTLLPEALSQMPELQRLYLNGNRLQLTEYTRAKLADMRGLRVLNLSDNPLIDPPLVSRMFELRHLVLSNCRLKDLPSGLLRIPNLESVDLRDNDIAQLPGWLFTQTRQRAEMINLRHNPLDSRSQQLLSNFRNSVGVGMGFIEDDIARLNEQRARELWLTQDGARGVAEKELAWKGLNDEPGSDGLFKLLAELGGTADSMQVREDMARRVWRVLDAAAADVKLREEIFERAGTPLNCDDAAAVSFSNLEVLVEVNEATRLLEGGQMNAKSLLRLVKGLFRLEQLEGMARAHSNEHPLSDPLEVSLAYRTGLVDQFYLPGQPRHMRFSRLGGVTPQALRTAESRLRAAELSPALQKFLVELPFWVGYLKRTFSRGFEQVNEPYDQRLQAVFDQGLTLDDASYRDQMNEVLREQRLAEQAELERLTEEALKYQELVGCGLPLA</sequence>
<evidence type="ECO:0000256" key="2">
    <source>
        <dbReference type="ARBA" id="ARBA00004192"/>
    </source>
</evidence>
<dbReference type="EMBL" id="WKEW01000026">
    <property type="protein sequence ID" value="MCF5057374.1"/>
    <property type="molecule type" value="Genomic_DNA"/>
</dbReference>
<dbReference type="Gene3D" id="1.20.58.360">
    <property type="entry name" value="Shigella T3SS effector IpaH defines"/>
    <property type="match status" value="1"/>
</dbReference>
<evidence type="ECO:0000313" key="18">
    <source>
        <dbReference type="Proteomes" id="UP000814172"/>
    </source>
</evidence>
<name>A0AAW5A7N6_9PSED</name>
<reference evidence="17 18" key="1">
    <citation type="submission" date="2019-11" db="EMBL/GenBank/DDBJ databases">
        <title>Epiphytic Pseudomonas syringae from cherry orchards.</title>
        <authorList>
            <person name="Hulin M.T."/>
        </authorList>
    </citation>
    <scope>NUCLEOTIDE SEQUENCE [LARGE SCALE GENOMIC DNA]</scope>
    <source>
        <strain evidence="17 18">PA-6-9F</strain>
    </source>
</reference>
<accession>A0AAW5A7N6</accession>
<evidence type="ECO:0000256" key="6">
    <source>
        <dbReference type="ARBA" id="ARBA00022525"/>
    </source>
</evidence>
<evidence type="ECO:0000256" key="13">
    <source>
        <dbReference type="ARBA" id="ARBA00023200"/>
    </source>
</evidence>
<comment type="PTM">
    <text evidence="14">Ubiquitinated in the presence of host E1 ubiquitin-activating enzyme, E2 ubiquitin-conjugating enzyme and ubiquitin.</text>
</comment>
<keyword evidence="13 14" id="KW-1035">Host cytoplasm</keyword>
<dbReference type="GO" id="GO:0016567">
    <property type="term" value="P:protein ubiquitination"/>
    <property type="evidence" value="ECO:0007669"/>
    <property type="project" value="InterPro"/>
</dbReference>
<evidence type="ECO:0000256" key="9">
    <source>
        <dbReference type="ARBA" id="ARBA00022737"/>
    </source>
</evidence>
<comment type="subcellular location">
    <subcellularLocation>
        <location evidence="2">Host cytoplasm</location>
    </subcellularLocation>
    <subcellularLocation>
        <location evidence="3">Secreted</location>
    </subcellularLocation>
</comment>
<keyword evidence="6 14" id="KW-0964">Secreted</keyword>
<keyword evidence="18" id="KW-1185">Reference proteome</keyword>
<protein>
    <recommendedName>
        <fullName evidence="5">RING-type E3 ubiquitin transferase</fullName>
        <ecNumber evidence="5">2.3.2.27</ecNumber>
    </recommendedName>
</protein>
<dbReference type="InterPro" id="IPR001611">
    <property type="entry name" value="Leu-rich_rpt"/>
</dbReference>
<gene>
    <name evidence="17" type="ORF">GIW75_10470</name>
</gene>
<feature type="coiled-coil region" evidence="15">
    <location>
        <begin position="1572"/>
        <end position="1604"/>
    </location>
</feature>
<evidence type="ECO:0000313" key="17">
    <source>
        <dbReference type="EMBL" id="MCF5057374.1"/>
    </source>
</evidence>
<organism evidence="17 18">
    <name type="scientific">Pseudomonas proteolytica</name>
    <dbReference type="NCBI Taxonomy" id="219574"/>
    <lineage>
        <taxon>Bacteria</taxon>
        <taxon>Pseudomonadati</taxon>
        <taxon>Pseudomonadota</taxon>
        <taxon>Gammaproteobacteria</taxon>
        <taxon>Pseudomonadales</taxon>
        <taxon>Pseudomonadaceae</taxon>
        <taxon>Pseudomonas</taxon>
    </lineage>
</organism>
<evidence type="ECO:0000256" key="5">
    <source>
        <dbReference type="ARBA" id="ARBA00012483"/>
    </source>
</evidence>
<keyword evidence="15" id="KW-0175">Coiled coil</keyword>
<dbReference type="Gene3D" id="3.80.10.10">
    <property type="entry name" value="Ribonuclease Inhibitor"/>
    <property type="match status" value="1"/>
</dbReference>
<dbReference type="InterPro" id="IPR046673">
    <property type="entry name" value="ToxA_N"/>
</dbReference>
<dbReference type="GO" id="GO:0061630">
    <property type="term" value="F:ubiquitin protein ligase activity"/>
    <property type="evidence" value="ECO:0007669"/>
    <property type="project" value="UniProtKB-EC"/>
</dbReference>
<comment type="similarity">
    <text evidence="4 14">Belongs to the LRR-containing bacterial E3 ligase family.</text>
</comment>
<evidence type="ECO:0000256" key="7">
    <source>
        <dbReference type="ARBA" id="ARBA00022614"/>
    </source>
</evidence>
<dbReference type="Pfam" id="PF13855">
    <property type="entry name" value="LRR_8"/>
    <property type="match status" value="1"/>
</dbReference>
<dbReference type="InterPro" id="IPR051071">
    <property type="entry name" value="LRR-bact_E3_ubiq_ligases"/>
</dbReference>
<dbReference type="PANTHER" id="PTHR47114:SF2">
    <property type="entry name" value="OLIGODENDROCYTE-MYELIN GLYCOPROTEIN"/>
    <property type="match status" value="1"/>
</dbReference>
<evidence type="ECO:0000256" key="10">
    <source>
        <dbReference type="ARBA" id="ARBA00022786"/>
    </source>
</evidence>
<comment type="catalytic activity">
    <reaction evidence="1">
        <text>S-ubiquitinyl-[E2 ubiquitin-conjugating enzyme]-L-cysteine + [acceptor protein]-L-lysine = [E2 ubiquitin-conjugating enzyme]-L-cysteine + N(6)-ubiquitinyl-[acceptor protein]-L-lysine.</text>
        <dbReference type="EC" id="2.3.2.27"/>
    </reaction>
</comment>
<dbReference type="EC" id="2.3.2.27" evidence="5"/>
<keyword evidence="9" id="KW-0677">Repeat</keyword>
<dbReference type="Pfam" id="PF14496">
    <property type="entry name" value="NEL"/>
    <property type="match status" value="1"/>
</dbReference>
<dbReference type="Pfam" id="PF20178">
    <property type="entry name" value="ToxA_N"/>
    <property type="match status" value="1"/>
</dbReference>
<keyword evidence="11 14" id="KW-0832">Ubl conjugation</keyword>
<dbReference type="RefSeq" id="WP_236299463.1">
    <property type="nucleotide sequence ID" value="NZ_WKEW01000026.1"/>
</dbReference>
<dbReference type="InterPro" id="IPR029487">
    <property type="entry name" value="NEL_dom"/>
</dbReference>
<keyword evidence="10 14" id="KW-0833">Ubl conjugation pathway</keyword>